<evidence type="ECO:0000259" key="2">
    <source>
        <dbReference type="PROSITE" id="PS51192"/>
    </source>
</evidence>
<keyword evidence="4" id="KW-1185">Reference proteome</keyword>
<protein>
    <submittedName>
        <fullName evidence="3">DEAD/DEAH box helicase family protein</fullName>
    </submittedName>
</protein>
<dbReference type="GO" id="GO:0016787">
    <property type="term" value="F:hydrolase activity"/>
    <property type="evidence" value="ECO:0007669"/>
    <property type="project" value="InterPro"/>
</dbReference>
<dbReference type="Proteomes" id="UP000595917">
    <property type="component" value="Chromosome"/>
</dbReference>
<dbReference type="CDD" id="cd18785">
    <property type="entry name" value="SF2_C"/>
    <property type="match status" value="1"/>
</dbReference>
<proteinExistence type="predicted"/>
<reference evidence="3" key="1">
    <citation type="submission" date="2021-01" db="EMBL/GenBank/DDBJ databases">
        <title>Description of Breznakiella homolactica.</title>
        <authorList>
            <person name="Song Y."/>
            <person name="Brune A."/>
        </authorList>
    </citation>
    <scope>NUCLEOTIDE SEQUENCE</scope>
    <source>
        <strain evidence="3">RmG30</strain>
    </source>
</reference>
<feature type="transmembrane region" description="Helical" evidence="1">
    <location>
        <begin position="692"/>
        <end position="712"/>
    </location>
</feature>
<dbReference type="SMART" id="SM00487">
    <property type="entry name" value="DEXDc"/>
    <property type="match status" value="1"/>
</dbReference>
<dbReference type="EMBL" id="CP067089">
    <property type="protein sequence ID" value="QQO08907.1"/>
    <property type="molecule type" value="Genomic_DNA"/>
</dbReference>
<dbReference type="InterPro" id="IPR027417">
    <property type="entry name" value="P-loop_NTPase"/>
</dbReference>
<dbReference type="GO" id="GO:0004386">
    <property type="term" value="F:helicase activity"/>
    <property type="evidence" value="ECO:0007669"/>
    <property type="project" value="UniProtKB-KW"/>
</dbReference>
<dbReference type="InterPro" id="IPR006935">
    <property type="entry name" value="Helicase/UvrB_N"/>
</dbReference>
<keyword evidence="3" id="KW-0347">Helicase</keyword>
<dbReference type="PANTHER" id="PTHR47396">
    <property type="entry name" value="TYPE I RESTRICTION ENZYME ECOKI R PROTEIN"/>
    <property type="match status" value="1"/>
</dbReference>
<dbReference type="GO" id="GO:0005829">
    <property type="term" value="C:cytosol"/>
    <property type="evidence" value="ECO:0007669"/>
    <property type="project" value="TreeGrafter"/>
</dbReference>
<dbReference type="Gene3D" id="3.40.50.300">
    <property type="entry name" value="P-loop containing nucleotide triphosphate hydrolases"/>
    <property type="match status" value="1"/>
</dbReference>
<keyword evidence="3" id="KW-0067">ATP-binding</keyword>
<feature type="transmembrane region" description="Helical" evidence="1">
    <location>
        <begin position="666"/>
        <end position="685"/>
    </location>
</feature>
<dbReference type="RefSeq" id="WP_215626213.1">
    <property type="nucleotide sequence ID" value="NZ_CP067089.2"/>
</dbReference>
<feature type="transmembrane region" description="Helical" evidence="1">
    <location>
        <begin position="724"/>
        <end position="745"/>
    </location>
</feature>
<organism evidence="3 4">
    <name type="scientific">Breznakiella homolactica</name>
    <dbReference type="NCBI Taxonomy" id="2798577"/>
    <lineage>
        <taxon>Bacteria</taxon>
        <taxon>Pseudomonadati</taxon>
        <taxon>Spirochaetota</taxon>
        <taxon>Spirochaetia</taxon>
        <taxon>Spirochaetales</taxon>
        <taxon>Breznakiellaceae</taxon>
        <taxon>Breznakiella</taxon>
    </lineage>
</organism>
<accession>A0A7T7XMB6</accession>
<dbReference type="PANTHER" id="PTHR47396:SF1">
    <property type="entry name" value="ATP-DEPENDENT HELICASE IRC3-RELATED"/>
    <property type="match status" value="1"/>
</dbReference>
<evidence type="ECO:0000256" key="1">
    <source>
        <dbReference type="SAM" id="Phobius"/>
    </source>
</evidence>
<evidence type="ECO:0000313" key="4">
    <source>
        <dbReference type="Proteomes" id="UP000595917"/>
    </source>
</evidence>
<dbReference type="AlphaFoldDB" id="A0A7T7XMB6"/>
<keyword evidence="3" id="KW-0378">Hydrolase</keyword>
<keyword evidence="3" id="KW-0547">Nucleotide-binding</keyword>
<dbReference type="KEGG" id="bhc:JFL75_18550"/>
<dbReference type="InterPro" id="IPR050742">
    <property type="entry name" value="Helicase_Restrict-Modif_Enz"/>
</dbReference>
<keyword evidence="1" id="KW-0812">Transmembrane</keyword>
<keyword evidence="1" id="KW-1133">Transmembrane helix</keyword>
<name>A0A7T7XMB6_9SPIR</name>
<evidence type="ECO:0000313" key="3">
    <source>
        <dbReference type="EMBL" id="QQO08907.1"/>
    </source>
</evidence>
<sequence>MERAGGGKISYIAFRKYQEDILADFERRRLSGERKFHYVSPPGSGKTLIGLELFLRLNNKALVLSPTLAIQEQWIGMGRQHTGGTSYSADPFSDADMVSLTYQSVSVKDGTALHRNAKKIIAALDQRKVVIFDECHHLTRFWADVVKALDTRDRYFIALTATLPTDRDKKETETYYKLLDTVDYEVLLPPVIREGYLAPYNDLVYTVSPTDTELKTIDRLSAPYRELMTELRTVRDVATPQSWAYDRLDSYSDSAGVPIPFDELYRQKPDYCIAAARFVLKHGMELPYSVIFTNEMEEAPNFEDVLLVMEDYIHSCLRKQEPGLAYAEKAVRAFRTLGYHIGEDGIKVIHRGIRDILSNSQGKLFALKPIIGTELPVMGDDFNCLVICDYEENKSGCGAREAFEYILHEPEIAPCRPVMLTGKRVLAAPAVTDDLMACAAVFLERETINLRLRAVPCGDAFEIFPENGTWNTRVSVPLVSYALERGIIRCLISTRSLLGEGWNAVRLNTLIDLTSVTGYAMVNQIRGRTLRLDDKRPFKTANNWDVVTLIQDPEQGAYDVTRLRQKFTRFFGLSSDGQIEKGIGHVHPLLARNTTEELYAARKDFNETMLRRATGRLEVYKKWNVHSPYKNTFIHCIDAKLSGNSEAGGTLAAEGTLRRLFLRTAGPAKAVSFTVPLLILAGAILGTGRLPVLFILACLLIPAAAAVLPAVLPPPVVFLRMRKNAAAGFLGTVPVLAGLITETLVSLNLAEKDKTAGRDGIKIVPRENNTYRIYSGDEILSPLLSDALNDIFKPIGNQKYFLSVQKYQPLRYPAVSFLWNQFYRGISKRKNLKPGEYYFWFRQACVAWNGISRIKLLPERVLVPVPEIFSRRKKDAEKFRALWQEEIGSAKLVASRGNSRQEIAGFAGKKLFPVTITRKELWI</sequence>
<dbReference type="GO" id="GO:0005524">
    <property type="term" value="F:ATP binding"/>
    <property type="evidence" value="ECO:0007669"/>
    <property type="project" value="InterPro"/>
</dbReference>
<dbReference type="SUPFAM" id="SSF52540">
    <property type="entry name" value="P-loop containing nucleoside triphosphate hydrolases"/>
    <property type="match status" value="1"/>
</dbReference>
<dbReference type="Pfam" id="PF04851">
    <property type="entry name" value="ResIII"/>
    <property type="match status" value="1"/>
</dbReference>
<dbReference type="InterPro" id="IPR014001">
    <property type="entry name" value="Helicase_ATP-bd"/>
</dbReference>
<feature type="domain" description="Helicase ATP-binding" evidence="2">
    <location>
        <begin position="27"/>
        <end position="181"/>
    </location>
</feature>
<dbReference type="GO" id="GO:0003677">
    <property type="term" value="F:DNA binding"/>
    <property type="evidence" value="ECO:0007669"/>
    <property type="project" value="InterPro"/>
</dbReference>
<gene>
    <name evidence="3" type="ORF">JFL75_18550</name>
</gene>
<keyword evidence="1" id="KW-0472">Membrane</keyword>
<dbReference type="PROSITE" id="PS51192">
    <property type="entry name" value="HELICASE_ATP_BIND_1"/>
    <property type="match status" value="1"/>
</dbReference>